<gene>
    <name evidence="1" type="ORF">JX265_012439</name>
</gene>
<reference evidence="1" key="1">
    <citation type="submission" date="2021-03" db="EMBL/GenBank/DDBJ databases">
        <title>Revisited historic fungal species revealed as producer of novel bioactive compounds through whole genome sequencing and comparative genomics.</title>
        <authorList>
            <person name="Vignolle G.A."/>
            <person name="Hochenegger N."/>
            <person name="Mach R.L."/>
            <person name="Mach-Aigner A.R."/>
            <person name="Javad Rahimi M."/>
            <person name="Salim K.A."/>
            <person name="Chan C.M."/>
            <person name="Lim L.B.L."/>
            <person name="Cai F."/>
            <person name="Druzhinina I.S."/>
            <person name="U'Ren J.M."/>
            <person name="Derntl C."/>
        </authorList>
    </citation>
    <scope>NUCLEOTIDE SEQUENCE</scope>
    <source>
        <strain evidence="1">TUCIM 5799</strain>
    </source>
</reference>
<proteinExistence type="predicted"/>
<organism evidence="1 2">
    <name type="scientific">Neoarthrinium moseri</name>
    <dbReference type="NCBI Taxonomy" id="1658444"/>
    <lineage>
        <taxon>Eukaryota</taxon>
        <taxon>Fungi</taxon>
        <taxon>Dikarya</taxon>
        <taxon>Ascomycota</taxon>
        <taxon>Pezizomycotina</taxon>
        <taxon>Sordariomycetes</taxon>
        <taxon>Xylariomycetidae</taxon>
        <taxon>Amphisphaeriales</taxon>
        <taxon>Apiosporaceae</taxon>
        <taxon>Neoarthrinium</taxon>
    </lineage>
</organism>
<dbReference type="EMBL" id="JAFIMR010000053">
    <property type="protein sequence ID" value="KAI1854405.1"/>
    <property type="molecule type" value="Genomic_DNA"/>
</dbReference>
<accession>A0A9P9WAP6</accession>
<evidence type="ECO:0000313" key="1">
    <source>
        <dbReference type="EMBL" id="KAI1854405.1"/>
    </source>
</evidence>
<keyword evidence="2" id="KW-1185">Reference proteome</keyword>
<comment type="caution">
    <text evidence="1">The sequence shown here is derived from an EMBL/GenBank/DDBJ whole genome shotgun (WGS) entry which is preliminary data.</text>
</comment>
<sequence length="89" mass="9897">MGQVARLGYSQVLEDRVACWVLWCGRELKLPSFEGEAAGLYLEDTFVRGQAQDGGLRHRLVCSGPGVAQGGWAWMGLWAWMAEERQVAQ</sequence>
<protein>
    <submittedName>
        <fullName evidence="1">Uncharacterized protein</fullName>
    </submittedName>
</protein>
<dbReference type="Proteomes" id="UP000829685">
    <property type="component" value="Unassembled WGS sequence"/>
</dbReference>
<name>A0A9P9WAP6_9PEZI</name>
<dbReference type="AlphaFoldDB" id="A0A9P9WAP6"/>
<evidence type="ECO:0000313" key="2">
    <source>
        <dbReference type="Proteomes" id="UP000829685"/>
    </source>
</evidence>